<evidence type="ECO:0000313" key="1">
    <source>
        <dbReference type="EMBL" id="AXF86433.1"/>
    </source>
</evidence>
<dbReference type="RefSeq" id="WP_114563509.1">
    <property type="nucleotide sequence ID" value="NZ_CP031124.1"/>
</dbReference>
<dbReference type="KEGG" id="hyf:DTO96_102187"/>
<dbReference type="Proteomes" id="UP000252182">
    <property type="component" value="Chromosome"/>
</dbReference>
<name>A0A345DDJ5_9BURK</name>
<dbReference type="InterPro" id="IPR014926">
    <property type="entry name" value="Phage_D3112_Orf24"/>
</dbReference>
<proteinExistence type="predicted"/>
<dbReference type="EMBL" id="CP031124">
    <property type="protein sequence ID" value="AXF86433.1"/>
    <property type="molecule type" value="Genomic_DNA"/>
</dbReference>
<evidence type="ECO:0000313" key="2">
    <source>
        <dbReference type="Proteomes" id="UP000252182"/>
    </source>
</evidence>
<dbReference type="OrthoDB" id="5676847at2"/>
<protein>
    <submittedName>
        <fullName evidence="1">Uncharacterized protein</fullName>
    </submittedName>
</protein>
<keyword evidence="2" id="KW-1185">Reference proteome</keyword>
<gene>
    <name evidence="1" type="ORF">DTO96_102187</name>
</gene>
<dbReference type="AlphaFoldDB" id="A0A345DDJ5"/>
<dbReference type="Pfam" id="PF08822">
    <property type="entry name" value="DUF1804"/>
    <property type="match status" value="1"/>
</dbReference>
<accession>A0A345DDJ5</accession>
<sequence length="176" mass="19395">MSKADKTPQKPDRAEMRTKVRAGYVQGTDLTIVAAGHGVPYATAVSWKRADKERGDDWDTARRARQMAGAGAQEMFGQILEEVGAQYISALDLVKKDEKMSPAVRGELLVKMVDGLSKAAKLAGLVSPEVNELATAMKVIRLQNEYIAEHHPEMRLPFVDMMSEFGIELPRLLGVQ</sequence>
<organism evidence="1 2">
    <name type="scientific">Ephemeroptericola cinctiostellae</name>
    <dbReference type="NCBI Taxonomy" id="2268024"/>
    <lineage>
        <taxon>Bacteria</taxon>
        <taxon>Pseudomonadati</taxon>
        <taxon>Pseudomonadota</taxon>
        <taxon>Betaproteobacteria</taxon>
        <taxon>Burkholderiales</taxon>
        <taxon>Burkholderiaceae</taxon>
        <taxon>Ephemeroptericola</taxon>
    </lineage>
</organism>
<reference evidence="2" key="1">
    <citation type="submission" date="2018-07" db="EMBL/GenBank/DDBJ databases">
        <authorList>
            <person name="Kim H."/>
        </authorList>
    </citation>
    <scope>NUCLEOTIDE SEQUENCE [LARGE SCALE GENOMIC DNA]</scope>
    <source>
        <strain evidence="2">F02</strain>
    </source>
</reference>